<dbReference type="GO" id="GO:0005930">
    <property type="term" value="C:axoneme"/>
    <property type="evidence" value="ECO:0007669"/>
    <property type="project" value="UniProtKB-SubCell"/>
</dbReference>
<dbReference type="InterPro" id="IPR042222">
    <property type="entry name" value="Dynein_2_N"/>
</dbReference>
<keyword evidence="11" id="KW-0966">Cell projection</keyword>
<keyword evidence="5" id="KW-0067">ATP-binding</keyword>
<sequence>MAPSHPVIKELSEPFHHQDKIQAPVKIRWPRIFYKPQTRGRSYVDNELATDSCELLNYPDINESVEESKAMENNCNKTITDAFYEPEYTGSYPPNPGYRLFSKDLKSLTSCGLKALADEEDARAQPEKDLEEMGKPTNKRRTVFSFPLDLFHNPELELCHPKLDIEKAHQANERGVLARSRFYSSKGECSWEPCLVLSYDQDRTDFLIEWVKTRKSKRVKRLNLILDRENESSFVAKVVEAKCLKRMVESYMRCREYIEELPFQNPELQEEPLRIKLENMAGIPLCRRYPDLVNSFIESFKIEYRQIVKKSILLHKYFVSKQDFERMKALQIFDSEQFKAPTPMQGCLPLDFDSESDFQCKRRQISNSLCVAEEAFLLGLLRFYKEMDITDVCLFSPLLFSMPRPLQLEDFRLIQEDYLKEMADNFRNDWVPRVVAMIDELAPPTTEFSGAALEKLQRFVHRLSLLMTQQLLDVVLQSIDKYRRLWEQYTRPGNDTLTDAETNTAKTTDERKVMLNLNLQNLYSMPMFKTKLKIEGHDFLFDPSLALIGNTVLLLLDSILLAVKGIEDLQSRVTTISTIYEFKEMKSLECEDFRFVAVRKTIEDILERNFVGPKILEESYEPFKGLAALDIESFLELWKGENHSIEEYEEIITNYLEVADNAKRNSDGEVIFGLFLVECSSLGEDLYIKAMDVADKLSRQILESTSVKNTSLCEQYTEIDTRLNDACTNPEEMDELRKFVASTKKTLAQLQDEINQSAKVWEMLSRKNYSIPDQDMDLYWITFGWPQKIGFTLEECINKLNQAKAKFTSELFLDQLKLKNDLKVLTEEIHEFMKLGDIDSYEERLAYVLEIEAKLQKCGSLGDLYNNREQILGLVPTEYPQVEALGKEFEQYGLVWHICCDFMHFLPQWMDGPFSAINAEELVSNVEKWFRSAAKCSKQIVGDCKIVAEELRKRIEKFMVNIPMISSLRNKGMRDRHWKKLSDNLGFEVSPHGGFTLSMALQLNLPSFMQIIDEVSEFASKEYSLEVTLDKMQAEWIGVKFDYVMWRDTGTAILRGLDDLQTLLEDHIAKTQSMQASAYIAPFEDRVKLWLGKLNLVQEVLDEWINCQQQWLYLEPIFGSEDIMQQMPAEGRRFKTVDASWRRIIDKLMKNPEVLIVGTDEDLLKSLNAANKQLEMVQKGLNEYLETKRLAFPRFYFLSNDELLEILAETKEPIRVQPFCKKIFEGIHRLEFQPDLAISAMFSEENEKVEFIKTFNPKDAQGLVEKWLIQVEEAMRESLKDVTLHAYEAYAKQDRVEWVLSWPGQVVLCVSQMYWTAEVADSIQKGTLQSYHQKCNHQLELIVSKVRGKLTSLERKTIGALIVIDVHARDVVKGLANANIADETDFEWISQLRCARIFVMNE</sequence>
<keyword evidence="4" id="KW-0547">Nucleotide-binding</keyword>
<evidence type="ECO:0000256" key="8">
    <source>
        <dbReference type="ARBA" id="ARBA00023069"/>
    </source>
</evidence>
<keyword evidence="7" id="KW-0175">Coiled coil</keyword>
<keyword evidence="10" id="KW-0206">Cytoskeleton</keyword>
<dbReference type="InterPro" id="IPR013602">
    <property type="entry name" value="Dynein_heavy_linker"/>
</dbReference>
<dbReference type="GO" id="GO:0007018">
    <property type="term" value="P:microtubule-based movement"/>
    <property type="evidence" value="ECO:0007669"/>
    <property type="project" value="InterPro"/>
</dbReference>
<keyword evidence="3" id="KW-0493">Microtubule</keyword>
<keyword evidence="6" id="KW-0243">Dynein</keyword>
<evidence type="ECO:0000256" key="9">
    <source>
        <dbReference type="ARBA" id="ARBA00023175"/>
    </source>
</evidence>
<dbReference type="GO" id="GO:0051959">
    <property type="term" value="F:dynein light intermediate chain binding"/>
    <property type="evidence" value="ECO:0007669"/>
    <property type="project" value="InterPro"/>
</dbReference>
<evidence type="ECO:0000256" key="2">
    <source>
        <dbReference type="ARBA" id="ARBA00022490"/>
    </source>
</evidence>
<evidence type="ECO:0000256" key="6">
    <source>
        <dbReference type="ARBA" id="ARBA00023017"/>
    </source>
</evidence>
<evidence type="ECO:0000256" key="10">
    <source>
        <dbReference type="ARBA" id="ARBA00023212"/>
    </source>
</evidence>
<dbReference type="InterPro" id="IPR026983">
    <property type="entry name" value="DHC"/>
</dbReference>
<reference evidence="13" key="1">
    <citation type="submission" date="2021-08" db="EMBL/GenBank/DDBJ databases">
        <title>WGS assembly of Ceratopteris richardii.</title>
        <authorList>
            <person name="Marchant D.B."/>
            <person name="Chen G."/>
            <person name="Jenkins J."/>
            <person name="Shu S."/>
            <person name="Leebens-Mack J."/>
            <person name="Grimwood J."/>
            <person name="Schmutz J."/>
            <person name="Soltis P."/>
            <person name="Soltis D."/>
            <person name="Chen Z.-H."/>
        </authorList>
    </citation>
    <scope>NUCLEOTIDE SEQUENCE</scope>
    <source>
        <strain evidence="13">Whitten #5841</strain>
        <tissue evidence="13">Leaf</tissue>
    </source>
</reference>
<evidence type="ECO:0000256" key="5">
    <source>
        <dbReference type="ARBA" id="ARBA00022840"/>
    </source>
</evidence>
<keyword evidence="2" id="KW-0963">Cytoplasm</keyword>
<evidence type="ECO:0000256" key="7">
    <source>
        <dbReference type="ARBA" id="ARBA00023054"/>
    </source>
</evidence>
<dbReference type="InterPro" id="IPR042228">
    <property type="entry name" value="Dynein_linker_3"/>
</dbReference>
<evidence type="ECO:0000256" key="4">
    <source>
        <dbReference type="ARBA" id="ARBA00022741"/>
    </source>
</evidence>
<evidence type="ECO:0000256" key="1">
    <source>
        <dbReference type="ARBA" id="ARBA00004430"/>
    </source>
</evidence>
<evidence type="ECO:0000256" key="3">
    <source>
        <dbReference type="ARBA" id="ARBA00022701"/>
    </source>
</evidence>
<dbReference type="Gene3D" id="1.10.287.2620">
    <property type="match status" value="1"/>
</dbReference>
<dbReference type="PANTHER" id="PTHR45703:SF38">
    <property type="entry name" value="DYNEINS HEAVY CHAIN"/>
    <property type="match status" value="1"/>
</dbReference>
<comment type="subcellular location">
    <subcellularLocation>
        <location evidence="1">Cytoplasm</location>
        <location evidence="1">Cytoskeleton</location>
        <location evidence="1">Cilium axoneme</location>
    </subcellularLocation>
</comment>
<dbReference type="PANTHER" id="PTHR45703">
    <property type="entry name" value="DYNEIN HEAVY CHAIN"/>
    <property type="match status" value="1"/>
</dbReference>
<dbReference type="FunFam" id="3.20.180.20:FF:000003">
    <property type="entry name" value="Dynein heavy chain 12, axonemal"/>
    <property type="match status" value="1"/>
</dbReference>
<comment type="caution">
    <text evidence="13">The sequence shown here is derived from an EMBL/GenBank/DDBJ whole genome shotgun (WGS) entry which is preliminary data.</text>
</comment>
<dbReference type="FunFam" id="1.10.287.2620:FF:000002">
    <property type="entry name" value="Dynein heavy chain 2, axonemal"/>
    <property type="match status" value="1"/>
</dbReference>
<dbReference type="GO" id="GO:0030286">
    <property type="term" value="C:dynein complex"/>
    <property type="evidence" value="ECO:0007669"/>
    <property type="project" value="UniProtKB-KW"/>
</dbReference>
<gene>
    <name evidence="13" type="ORF">KP509_25G018200</name>
</gene>
<accession>A0A8T2RNA4</accession>
<dbReference type="Gene3D" id="3.20.180.20">
    <property type="entry name" value="Dynein heavy chain, N-terminal domain 2"/>
    <property type="match status" value="1"/>
</dbReference>
<protein>
    <recommendedName>
        <fullName evidence="12">Dynein heavy chain linker domain-containing protein</fullName>
    </recommendedName>
</protein>
<name>A0A8T2RNA4_CERRI</name>
<keyword evidence="8" id="KW-0969">Cilium</keyword>
<keyword evidence="14" id="KW-1185">Reference proteome</keyword>
<proteinExistence type="predicted"/>
<dbReference type="GO" id="GO:0045505">
    <property type="term" value="F:dynein intermediate chain binding"/>
    <property type="evidence" value="ECO:0007669"/>
    <property type="project" value="InterPro"/>
</dbReference>
<evidence type="ECO:0000259" key="12">
    <source>
        <dbReference type="Pfam" id="PF08393"/>
    </source>
</evidence>
<dbReference type="Pfam" id="PF08393">
    <property type="entry name" value="DHC_N2"/>
    <property type="match status" value="1"/>
</dbReference>
<dbReference type="FunFam" id="1.20.140.100:FF:000004">
    <property type="entry name" value="Dynein axonemal heavy chain 6"/>
    <property type="match status" value="1"/>
</dbReference>
<dbReference type="GO" id="GO:0005874">
    <property type="term" value="C:microtubule"/>
    <property type="evidence" value="ECO:0007669"/>
    <property type="project" value="UniProtKB-KW"/>
</dbReference>
<evidence type="ECO:0000313" key="14">
    <source>
        <dbReference type="Proteomes" id="UP000825935"/>
    </source>
</evidence>
<evidence type="ECO:0000313" key="13">
    <source>
        <dbReference type="EMBL" id="KAH7297912.1"/>
    </source>
</evidence>
<dbReference type="Gene3D" id="1.20.140.100">
    <property type="entry name" value="Dynein heavy chain, N-terminal domain 2"/>
    <property type="match status" value="1"/>
</dbReference>
<dbReference type="Proteomes" id="UP000825935">
    <property type="component" value="Chromosome 25"/>
</dbReference>
<evidence type="ECO:0000256" key="11">
    <source>
        <dbReference type="ARBA" id="ARBA00023273"/>
    </source>
</evidence>
<keyword evidence="9" id="KW-0505">Motor protein</keyword>
<organism evidence="13 14">
    <name type="scientific">Ceratopteris richardii</name>
    <name type="common">Triangle waterfern</name>
    <dbReference type="NCBI Taxonomy" id="49495"/>
    <lineage>
        <taxon>Eukaryota</taxon>
        <taxon>Viridiplantae</taxon>
        <taxon>Streptophyta</taxon>
        <taxon>Embryophyta</taxon>
        <taxon>Tracheophyta</taxon>
        <taxon>Polypodiopsida</taxon>
        <taxon>Polypodiidae</taxon>
        <taxon>Polypodiales</taxon>
        <taxon>Pteridineae</taxon>
        <taxon>Pteridaceae</taxon>
        <taxon>Parkerioideae</taxon>
        <taxon>Ceratopteris</taxon>
    </lineage>
</organism>
<dbReference type="EMBL" id="CM035430">
    <property type="protein sequence ID" value="KAH7297912.1"/>
    <property type="molecule type" value="Genomic_DNA"/>
</dbReference>
<dbReference type="GO" id="GO:0005524">
    <property type="term" value="F:ATP binding"/>
    <property type="evidence" value="ECO:0007669"/>
    <property type="project" value="UniProtKB-KW"/>
</dbReference>
<feature type="domain" description="Dynein heavy chain linker" evidence="12">
    <location>
        <begin position="883"/>
        <end position="1283"/>
    </location>
</feature>
<dbReference type="Gene3D" id="1.20.58.1120">
    <property type="match status" value="1"/>
</dbReference>
<dbReference type="OrthoDB" id="1937676at2759"/>